<name>A0A9N8VGJ0_FUNMO</name>
<reference evidence="2" key="1">
    <citation type="submission" date="2021-06" db="EMBL/GenBank/DDBJ databases">
        <authorList>
            <person name="Kallberg Y."/>
            <person name="Tangrot J."/>
            <person name="Rosling A."/>
        </authorList>
    </citation>
    <scope>NUCLEOTIDE SEQUENCE</scope>
    <source>
        <strain evidence="2">87-6 pot B 2015</strain>
    </source>
</reference>
<dbReference type="InterPro" id="IPR000999">
    <property type="entry name" value="RNase_III_dom"/>
</dbReference>
<dbReference type="InterPro" id="IPR036389">
    <property type="entry name" value="RNase_III_sf"/>
</dbReference>
<proteinExistence type="predicted"/>
<comment type="caution">
    <text evidence="2">The sequence shown here is derived from an EMBL/GenBank/DDBJ whole genome shotgun (WGS) entry which is preliminary data.</text>
</comment>
<dbReference type="GO" id="GO:0006396">
    <property type="term" value="P:RNA processing"/>
    <property type="evidence" value="ECO:0007669"/>
    <property type="project" value="InterPro"/>
</dbReference>
<protein>
    <submittedName>
        <fullName evidence="2">14764_t:CDS:1</fullName>
    </submittedName>
</protein>
<evidence type="ECO:0000259" key="1">
    <source>
        <dbReference type="PROSITE" id="PS50142"/>
    </source>
</evidence>
<dbReference type="EMBL" id="CAJVPP010000162">
    <property type="protein sequence ID" value="CAG8449497.1"/>
    <property type="molecule type" value="Genomic_DNA"/>
</dbReference>
<dbReference type="AlphaFoldDB" id="A0A9N8VGJ0"/>
<dbReference type="Gene3D" id="1.10.1520.10">
    <property type="entry name" value="Ribonuclease III domain"/>
    <property type="match status" value="1"/>
</dbReference>
<gene>
    <name evidence="2" type="ORF">FMOSSE_LOCUS1411</name>
</gene>
<sequence>MFTTQATTCPITNTEVPLFNFDNLRFESISNDTFDTGRQLCKEKQHQICLNLISMLGLSQGISEENISTILSSNLNTFDSFENAIGVILNKIIKYTSLNLQQNKINEKKSISPNKADQLNQSPSAGEDLVPLAYVSDDEIYDVEMSDEDSSEIHGGINNTSQDNVIDHEFGQEDIVELDESFLIEKESRNHDPINAGCSREEKRALWICNAAGITQPEYLDDSNAESLIITNVSLSSESSELDSLPRFKIYCGYLQTAEFKNHVRSLGFPSLPEIRDINIRNIAKGSENFRGHGRRYEYLGNHVLKLSTLKIVLHYFMKPLNHSLEIIIDFLNSRILFVAYCICLNLHEDNNIPQDAHYKTYADAYKTYFGGLYLDQGEEVITEYLTELMTPFLCNLTDYQHNIESQPLDTQMMRQLAAKYFNMEWLIWLI</sequence>
<dbReference type="GO" id="GO:0004525">
    <property type="term" value="F:ribonuclease III activity"/>
    <property type="evidence" value="ECO:0007669"/>
    <property type="project" value="InterPro"/>
</dbReference>
<dbReference type="SUPFAM" id="SSF69065">
    <property type="entry name" value="RNase III domain-like"/>
    <property type="match status" value="1"/>
</dbReference>
<feature type="domain" description="RNase III" evidence="1">
    <location>
        <begin position="295"/>
        <end position="378"/>
    </location>
</feature>
<accession>A0A9N8VGJ0</accession>
<evidence type="ECO:0000313" key="2">
    <source>
        <dbReference type="EMBL" id="CAG8449497.1"/>
    </source>
</evidence>
<evidence type="ECO:0000313" key="3">
    <source>
        <dbReference type="Proteomes" id="UP000789375"/>
    </source>
</evidence>
<keyword evidence="3" id="KW-1185">Reference proteome</keyword>
<organism evidence="2 3">
    <name type="scientific">Funneliformis mosseae</name>
    <name type="common">Endomycorrhizal fungus</name>
    <name type="synonym">Glomus mosseae</name>
    <dbReference type="NCBI Taxonomy" id="27381"/>
    <lineage>
        <taxon>Eukaryota</taxon>
        <taxon>Fungi</taxon>
        <taxon>Fungi incertae sedis</taxon>
        <taxon>Mucoromycota</taxon>
        <taxon>Glomeromycotina</taxon>
        <taxon>Glomeromycetes</taxon>
        <taxon>Glomerales</taxon>
        <taxon>Glomeraceae</taxon>
        <taxon>Funneliformis</taxon>
    </lineage>
</organism>
<dbReference type="PROSITE" id="PS50142">
    <property type="entry name" value="RNASE_3_2"/>
    <property type="match status" value="1"/>
</dbReference>
<dbReference type="Proteomes" id="UP000789375">
    <property type="component" value="Unassembled WGS sequence"/>
</dbReference>